<dbReference type="Proteomes" id="UP000316726">
    <property type="component" value="Chromosome 3"/>
</dbReference>
<evidence type="ECO:0000256" key="1">
    <source>
        <dbReference type="ARBA" id="ARBA00004479"/>
    </source>
</evidence>
<evidence type="ECO:0000256" key="3">
    <source>
        <dbReference type="ARBA" id="ARBA00022692"/>
    </source>
</evidence>
<dbReference type="InterPro" id="IPR015720">
    <property type="entry name" value="Emp24-like"/>
</dbReference>
<feature type="domain" description="GOLD" evidence="8">
    <location>
        <begin position="120"/>
        <end position="296"/>
    </location>
</feature>
<dbReference type="AlphaFoldDB" id="A0A5B8MI03"/>
<evidence type="ECO:0000313" key="10">
    <source>
        <dbReference type="Proteomes" id="UP000316726"/>
    </source>
</evidence>
<evidence type="ECO:0000259" key="8">
    <source>
        <dbReference type="Pfam" id="PF01105"/>
    </source>
</evidence>
<evidence type="ECO:0000256" key="7">
    <source>
        <dbReference type="SAM" id="Phobius"/>
    </source>
</evidence>
<reference evidence="9 10" key="1">
    <citation type="submission" date="2018-07" db="EMBL/GenBank/DDBJ databases">
        <title>The complete nuclear genome of the prasinophyte Chloropicon primus (CCMP1205).</title>
        <authorList>
            <person name="Pombert J.-F."/>
            <person name="Otis C."/>
            <person name="Turmel M."/>
            <person name="Lemieux C."/>
        </authorList>
    </citation>
    <scope>NUCLEOTIDE SEQUENCE [LARGE SCALE GENOMIC DNA]</scope>
    <source>
        <strain evidence="9 10">CCMP1205</strain>
    </source>
</reference>
<dbReference type="PANTHER" id="PTHR22811">
    <property type="entry name" value="TRANSMEMBRANE EMP24 DOMAIN-CONTAINING PROTEIN"/>
    <property type="match status" value="1"/>
</dbReference>
<dbReference type="InterPro" id="IPR009038">
    <property type="entry name" value="GOLD_dom"/>
</dbReference>
<accession>A0A5B8MI03</accession>
<feature type="transmembrane region" description="Helical" evidence="7">
    <location>
        <begin position="271"/>
        <end position="291"/>
    </location>
</feature>
<comment type="subcellular location">
    <subcellularLocation>
        <location evidence="1">Membrane</location>
        <topology evidence="1">Single-pass type I membrane protein</topology>
    </subcellularLocation>
</comment>
<dbReference type="EMBL" id="CP031036">
    <property type="protein sequence ID" value="QDZ20067.1"/>
    <property type="molecule type" value="Genomic_DNA"/>
</dbReference>
<keyword evidence="5 7" id="KW-1133">Transmembrane helix</keyword>
<evidence type="ECO:0000256" key="4">
    <source>
        <dbReference type="ARBA" id="ARBA00022729"/>
    </source>
</evidence>
<evidence type="ECO:0000256" key="5">
    <source>
        <dbReference type="ARBA" id="ARBA00022989"/>
    </source>
</evidence>
<dbReference type="GO" id="GO:0016020">
    <property type="term" value="C:membrane"/>
    <property type="evidence" value="ECO:0007669"/>
    <property type="project" value="UniProtKB-SubCell"/>
</dbReference>
<evidence type="ECO:0000256" key="2">
    <source>
        <dbReference type="ARBA" id="ARBA00007104"/>
    </source>
</evidence>
<keyword evidence="10" id="KW-1185">Reference proteome</keyword>
<keyword evidence="4" id="KW-0732">Signal</keyword>
<sequence length="310" mass="35274">MGGTRGWSVLRGGWSTGGFAFAVWCGAVVLTMSGECSGLQFRMFGGPSSVTEECVGEMVSWQQWDVVLATVERNFRRNADRNLTDEEVRTRLREFKRPLKFELGFVTMASNPNDQTPKPVTYYIKDHFENVIYDGPRQGVTQDELSFGDGEGQNFVGAKGPYYVCFRSDSRQGAVDVDVGYFHINLPEAVGTEFERHSWKLSKEDVRDMQPSLTKEELDYFAKEDHIIALKQDTRKLGGAVYHTHNEQKHIKQIQIWQYRLLTYVAYKVRVYGLLEALVIISCSALQFFFIRKLFQNKKVVAGLGGFGDL</sequence>
<keyword evidence="3 7" id="KW-0812">Transmembrane</keyword>
<dbReference type="STRING" id="1764295.A0A5B8MI03"/>
<protein>
    <recommendedName>
        <fullName evidence="8">GOLD domain-containing protein</fullName>
    </recommendedName>
</protein>
<gene>
    <name evidence="9" type="ORF">A3770_03p25850</name>
</gene>
<name>A0A5B8MI03_9CHLO</name>
<dbReference type="Pfam" id="PF01105">
    <property type="entry name" value="EMP24_GP25L"/>
    <property type="match status" value="1"/>
</dbReference>
<proteinExistence type="inferred from homology"/>
<keyword evidence="6 7" id="KW-0472">Membrane</keyword>
<feature type="transmembrane region" description="Helical" evidence="7">
    <location>
        <begin position="12"/>
        <end position="32"/>
    </location>
</feature>
<evidence type="ECO:0000256" key="6">
    <source>
        <dbReference type="ARBA" id="ARBA00023136"/>
    </source>
</evidence>
<organism evidence="9 10">
    <name type="scientific">Chloropicon primus</name>
    <dbReference type="NCBI Taxonomy" id="1764295"/>
    <lineage>
        <taxon>Eukaryota</taxon>
        <taxon>Viridiplantae</taxon>
        <taxon>Chlorophyta</taxon>
        <taxon>Chloropicophyceae</taxon>
        <taxon>Chloropicales</taxon>
        <taxon>Chloropicaceae</taxon>
        <taxon>Chloropicon</taxon>
    </lineage>
</organism>
<comment type="similarity">
    <text evidence="2">Belongs to the EMP24/GP25L family.</text>
</comment>
<evidence type="ECO:0000313" key="9">
    <source>
        <dbReference type="EMBL" id="QDZ20067.1"/>
    </source>
</evidence>